<dbReference type="InterPro" id="IPR037883">
    <property type="entry name" value="Knr4/Smi1-like_sf"/>
</dbReference>
<feature type="domain" description="Knr4/Smi1-like" evidence="2">
    <location>
        <begin position="30"/>
        <end position="135"/>
    </location>
</feature>
<dbReference type="SUPFAM" id="SSF160631">
    <property type="entry name" value="SMI1/KNR4-like"/>
    <property type="match status" value="1"/>
</dbReference>
<gene>
    <name evidence="3" type="ORF">DLD77_04565</name>
</gene>
<accession>A0ABM6WAY7</accession>
<protein>
    <recommendedName>
        <fullName evidence="2">Knr4/Smi1-like domain-containing protein</fullName>
    </recommendedName>
</protein>
<keyword evidence="4" id="KW-1185">Reference proteome</keyword>
<dbReference type="EMBL" id="CP029600">
    <property type="protein sequence ID" value="AWO01020.1"/>
    <property type="molecule type" value="Genomic_DNA"/>
</dbReference>
<feature type="region of interest" description="Disordered" evidence="1">
    <location>
        <begin position="317"/>
        <end position="373"/>
    </location>
</feature>
<feature type="region of interest" description="Disordered" evidence="1">
    <location>
        <begin position="250"/>
        <end position="278"/>
    </location>
</feature>
<dbReference type="Proteomes" id="UP000246099">
    <property type="component" value="Chromosome"/>
</dbReference>
<dbReference type="RefSeq" id="WP_198673862.1">
    <property type="nucleotide sequence ID" value="NZ_CP029600.1"/>
</dbReference>
<organism evidence="3 4">
    <name type="scientific">Chitinophaga alhagiae</name>
    <dbReference type="NCBI Taxonomy" id="2203219"/>
    <lineage>
        <taxon>Bacteria</taxon>
        <taxon>Pseudomonadati</taxon>
        <taxon>Bacteroidota</taxon>
        <taxon>Chitinophagia</taxon>
        <taxon>Chitinophagales</taxon>
        <taxon>Chitinophagaceae</taxon>
        <taxon>Chitinophaga</taxon>
    </lineage>
</organism>
<proteinExistence type="predicted"/>
<evidence type="ECO:0000313" key="3">
    <source>
        <dbReference type="EMBL" id="AWO01020.1"/>
    </source>
</evidence>
<sequence length="373" mass="40148">MRPLEQLNTMLHEKYQTNKQEEYTVELMPGLSDQEIDIIAKHLRTKHIPEDIRELLQFSSGFLFYGLDAITFDGTRDFEIYNLIPNSIRIAGDGYGNYWVLDVDSQGNWGNVFYVCSDPAVIVKQSENLTEFLQQLHEYGKETRKSSIGMVHEIVVNDIWDREDGLIPRDEARHAEDEELRAFAEQLPYNYYIGDLRNQPVGSGFAWGKFSTDPRSIIRFREGYLWGIEKRQQRGGFGGGFNRGGGGGFNRGGGGGFNRGGGGGGFNRGGGGGSRGGGYDRGGGGGGYNRGGGGGGYDRGGGRGYDRGGGGGYDRGGGGGGYDRGGGGYDRGGGGGYDRGGRGGYDRGPERGGYNDGGGQDSGSTGAENFDQE</sequence>
<feature type="compositionally biased region" description="Gly residues" evidence="1">
    <location>
        <begin position="317"/>
        <end position="338"/>
    </location>
</feature>
<dbReference type="Gene3D" id="3.40.1580.10">
    <property type="entry name" value="SMI1/KNR4-like"/>
    <property type="match status" value="1"/>
</dbReference>
<name>A0ABM6WAY7_9BACT</name>
<feature type="compositionally biased region" description="Basic and acidic residues" evidence="1">
    <location>
        <begin position="339"/>
        <end position="350"/>
    </location>
</feature>
<dbReference type="InterPro" id="IPR018958">
    <property type="entry name" value="Knr4/Smi1-like_dom"/>
</dbReference>
<evidence type="ECO:0000256" key="1">
    <source>
        <dbReference type="SAM" id="MobiDB-lite"/>
    </source>
</evidence>
<evidence type="ECO:0000313" key="4">
    <source>
        <dbReference type="Proteomes" id="UP000246099"/>
    </source>
</evidence>
<evidence type="ECO:0000259" key="2">
    <source>
        <dbReference type="Pfam" id="PF09346"/>
    </source>
</evidence>
<reference evidence="3 4" key="1">
    <citation type="submission" date="2018-05" db="EMBL/GenBank/DDBJ databases">
        <title>Chitinophaga sp. nov., isolated from rhizosphere soil of Alhagi.</title>
        <authorList>
            <person name="Liu Y."/>
        </authorList>
    </citation>
    <scope>NUCLEOTIDE SEQUENCE [LARGE SCALE GENOMIC DNA]</scope>
    <source>
        <strain evidence="3 4">T22</strain>
    </source>
</reference>
<dbReference type="Pfam" id="PF09346">
    <property type="entry name" value="SMI1_KNR4"/>
    <property type="match status" value="1"/>
</dbReference>